<accession>A0A1R0GRJ2</accession>
<evidence type="ECO:0000313" key="2">
    <source>
        <dbReference type="EMBL" id="OLY79496.1"/>
    </source>
</evidence>
<name>A0A1R0GRJ2_9FUNG</name>
<feature type="transmembrane region" description="Helical" evidence="1">
    <location>
        <begin position="31"/>
        <end position="55"/>
    </location>
</feature>
<organism evidence="2 3">
    <name type="scientific">Smittium mucronatum</name>
    <dbReference type="NCBI Taxonomy" id="133383"/>
    <lineage>
        <taxon>Eukaryota</taxon>
        <taxon>Fungi</taxon>
        <taxon>Fungi incertae sedis</taxon>
        <taxon>Zoopagomycota</taxon>
        <taxon>Kickxellomycotina</taxon>
        <taxon>Harpellomycetes</taxon>
        <taxon>Harpellales</taxon>
        <taxon>Legeriomycetaceae</taxon>
        <taxon>Smittium</taxon>
    </lineage>
</organism>
<feature type="transmembrane region" description="Helical" evidence="1">
    <location>
        <begin position="6"/>
        <end position="24"/>
    </location>
</feature>
<keyword evidence="1" id="KW-0812">Transmembrane</keyword>
<proteinExistence type="predicted"/>
<dbReference type="AlphaFoldDB" id="A0A1R0GRJ2"/>
<comment type="caution">
    <text evidence="2">The sequence shown here is derived from an EMBL/GenBank/DDBJ whole genome shotgun (WGS) entry which is preliminary data.</text>
</comment>
<keyword evidence="1" id="KW-1133">Transmembrane helix</keyword>
<gene>
    <name evidence="2" type="ORF">AYI68_g6433</name>
</gene>
<dbReference type="Proteomes" id="UP000187455">
    <property type="component" value="Unassembled WGS sequence"/>
</dbReference>
<dbReference type="EMBL" id="LSSL01004387">
    <property type="protein sequence ID" value="OLY79496.1"/>
    <property type="molecule type" value="Genomic_DNA"/>
</dbReference>
<sequence length="72" mass="8009">MVSGLLNIDLLFIGDTFFFLLLFVNASHDFCASIVSFFGLFLFLFSCFIDVMGTFSDSPSFNSGEDFLAKVL</sequence>
<protein>
    <submittedName>
        <fullName evidence="2">Uncharacterized protein</fullName>
    </submittedName>
</protein>
<keyword evidence="3" id="KW-1185">Reference proteome</keyword>
<reference evidence="2 3" key="1">
    <citation type="journal article" date="2016" name="Mol. Biol. Evol.">
        <title>Genome-Wide Survey of Gut Fungi (Harpellales) Reveals the First Horizontally Transferred Ubiquitin Gene from a Mosquito Host.</title>
        <authorList>
            <person name="Wang Y."/>
            <person name="White M.M."/>
            <person name="Kvist S."/>
            <person name="Moncalvo J.M."/>
        </authorList>
    </citation>
    <scope>NUCLEOTIDE SEQUENCE [LARGE SCALE GENOMIC DNA]</scope>
    <source>
        <strain evidence="2 3">ALG-7-W6</strain>
    </source>
</reference>
<keyword evidence="1" id="KW-0472">Membrane</keyword>
<evidence type="ECO:0000313" key="3">
    <source>
        <dbReference type="Proteomes" id="UP000187455"/>
    </source>
</evidence>
<evidence type="ECO:0000256" key="1">
    <source>
        <dbReference type="SAM" id="Phobius"/>
    </source>
</evidence>